<reference evidence="1 2" key="1">
    <citation type="journal article" date="2022" name="DNA Res.">
        <title>Chromosomal-level genome assembly of the orchid tree Bauhinia variegata (Leguminosae; Cercidoideae) supports the allotetraploid origin hypothesis of Bauhinia.</title>
        <authorList>
            <person name="Zhong Y."/>
            <person name="Chen Y."/>
            <person name="Zheng D."/>
            <person name="Pang J."/>
            <person name="Liu Y."/>
            <person name="Luo S."/>
            <person name="Meng S."/>
            <person name="Qian L."/>
            <person name="Wei D."/>
            <person name="Dai S."/>
            <person name="Zhou R."/>
        </authorList>
    </citation>
    <scope>NUCLEOTIDE SEQUENCE [LARGE SCALE GENOMIC DNA]</scope>
    <source>
        <strain evidence="1">BV-YZ2020</strain>
    </source>
</reference>
<organism evidence="1 2">
    <name type="scientific">Bauhinia variegata</name>
    <name type="common">Purple orchid tree</name>
    <name type="synonym">Phanera variegata</name>
    <dbReference type="NCBI Taxonomy" id="167791"/>
    <lineage>
        <taxon>Eukaryota</taxon>
        <taxon>Viridiplantae</taxon>
        <taxon>Streptophyta</taxon>
        <taxon>Embryophyta</taxon>
        <taxon>Tracheophyta</taxon>
        <taxon>Spermatophyta</taxon>
        <taxon>Magnoliopsida</taxon>
        <taxon>eudicotyledons</taxon>
        <taxon>Gunneridae</taxon>
        <taxon>Pentapetalae</taxon>
        <taxon>rosids</taxon>
        <taxon>fabids</taxon>
        <taxon>Fabales</taxon>
        <taxon>Fabaceae</taxon>
        <taxon>Cercidoideae</taxon>
        <taxon>Cercideae</taxon>
        <taxon>Bauhiniinae</taxon>
        <taxon>Bauhinia</taxon>
    </lineage>
</organism>
<keyword evidence="2" id="KW-1185">Reference proteome</keyword>
<dbReference type="Proteomes" id="UP000828941">
    <property type="component" value="Chromosome 4"/>
</dbReference>
<name>A0ACB9PHA0_BAUVA</name>
<evidence type="ECO:0000313" key="1">
    <source>
        <dbReference type="EMBL" id="KAI4347374.1"/>
    </source>
</evidence>
<sequence>MGYMAPEYGLEGTVSRQGDKYQSICLSLFASFLWGDLINIQTDRCSGNKLCDEELISTGFCLVLLLMVCSNWSSDIGVTSGDDHIEVLRATPTPGR</sequence>
<proteinExistence type="predicted"/>
<evidence type="ECO:0000313" key="2">
    <source>
        <dbReference type="Proteomes" id="UP000828941"/>
    </source>
</evidence>
<protein>
    <submittedName>
        <fullName evidence="1">Uncharacterized protein</fullName>
    </submittedName>
</protein>
<dbReference type="EMBL" id="CM039429">
    <property type="protein sequence ID" value="KAI4347374.1"/>
    <property type="molecule type" value="Genomic_DNA"/>
</dbReference>
<accession>A0ACB9PHA0</accession>
<gene>
    <name evidence="1" type="ORF">L6164_008190</name>
</gene>
<comment type="caution">
    <text evidence="1">The sequence shown here is derived from an EMBL/GenBank/DDBJ whole genome shotgun (WGS) entry which is preliminary data.</text>
</comment>